<keyword evidence="5" id="KW-0255">Endonuclease</keyword>
<evidence type="ECO:0000256" key="6">
    <source>
        <dbReference type="ARBA" id="ARBA00022801"/>
    </source>
</evidence>
<dbReference type="InterPro" id="IPR002156">
    <property type="entry name" value="RNaseH_domain"/>
</dbReference>
<dbReference type="GO" id="GO:0003676">
    <property type="term" value="F:nucleic acid binding"/>
    <property type="evidence" value="ECO:0007669"/>
    <property type="project" value="InterPro"/>
</dbReference>
<sequence>MYNEDFAVECVKVPRRIYAMIQRDPFSFIAAETLFAPEMSNWSFTHHQRKATPEIVQFLAQETEVGTTLWPWGALPASNVTGNKREAKWTDIPEASEKGSVPDKPATISGIKRCGPRNSIPSWQRPVKSCVLRHVLRPVFGHLLDFPSGSGACTGRAGVRDGLVLTSGGASTELGDNSGSSRRLRPDGSWTWPAYRREMSVYVVPEPQDPSSLVAFCDGSAIGNGQYSGIHVHFPAQPSVGRGAGGQGPVCHQQRAEYVAALEGIKRANVENPKQDKTLIIYSDSELLVNSMSKWVIDWMYDGWVTSSGAPVKNCDLQQLLLEARGNRRAVKFEHVKAYTGGQDWKSRWNDVADQPQGLRRGLPHAMRHRRARVLESV</sequence>
<evidence type="ECO:0000259" key="7">
    <source>
        <dbReference type="PROSITE" id="PS50879"/>
    </source>
</evidence>
<evidence type="ECO:0000256" key="2">
    <source>
        <dbReference type="ARBA" id="ARBA00012180"/>
    </source>
</evidence>
<protein>
    <recommendedName>
        <fullName evidence="2">ribonuclease H</fullName>
        <ecNumber evidence="2">3.1.26.4</ecNumber>
    </recommendedName>
</protein>
<comment type="catalytic activity">
    <reaction evidence="1">
        <text>Endonucleolytic cleavage to 5'-phosphomonoester.</text>
        <dbReference type="EC" id="3.1.26.4"/>
    </reaction>
</comment>
<dbReference type="PANTHER" id="PTHR10642:SF26">
    <property type="entry name" value="RIBONUCLEASE H1"/>
    <property type="match status" value="1"/>
</dbReference>
<dbReference type="PANTHER" id="PTHR10642">
    <property type="entry name" value="RIBONUCLEASE H1"/>
    <property type="match status" value="1"/>
</dbReference>
<keyword evidence="3" id="KW-0540">Nuclease</keyword>
<dbReference type="InterPro" id="IPR050092">
    <property type="entry name" value="RNase_H"/>
</dbReference>
<keyword evidence="9" id="KW-1185">Reference proteome</keyword>
<dbReference type="GO" id="GO:0046872">
    <property type="term" value="F:metal ion binding"/>
    <property type="evidence" value="ECO:0007669"/>
    <property type="project" value="UniProtKB-KW"/>
</dbReference>
<comment type="caution">
    <text evidence="8">The sequence shown here is derived from an EMBL/GenBank/DDBJ whole genome shotgun (WGS) entry which is preliminary data.</text>
</comment>
<dbReference type="AlphaFoldDB" id="A0A8T1W3J7"/>
<evidence type="ECO:0000313" key="8">
    <source>
        <dbReference type="EMBL" id="KAG7387148.1"/>
    </source>
</evidence>
<proteinExistence type="predicted"/>
<evidence type="ECO:0000256" key="1">
    <source>
        <dbReference type="ARBA" id="ARBA00000077"/>
    </source>
</evidence>
<feature type="domain" description="RNase H type-1" evidence="7">
    <location>
        <begin position="209"/>
        <end position="362"/>
    </location>
</feature>
<dbReference type="EMBL" id="JAGDFM010000085">
    <property type="protein sequence ID" value="KAG7387148.1"/>
    <property type="molecule type" value="Genomic_DNA"/>
</dbReference>
<name>A0A8T1W3J7_9STRA</name>
<evidence type="ECO:0000256" key="4">
    <source>
        <dbReference type="ARBA" id="ARBA00022723"/>
    </source>
</evidence>
<keyword evidence="4" id="KW-0479">Metal-binding</keyword>
<dbReference type="Proteomes" id="UP000694044">
    <property type="component" value="Unassembled WGS sequence"/>
</dbReference>
<organism evidence="8 9">
    <name type="scientific">Phytophthora pseudosyringae</name>
    <dbReference type="NCBI Taxonomy" id="221518"/>
    <lineage>
        <taxon>Eukaryota</taxon>
        <taxon>Sar</taxon>
        <taxon>Stramenopiles</taxon>
        <taxon>Oomycota</taxon>
        <taxon>Peronosporomycetes</taxon>
        <taxon>Peronosporales</taxon>
        <taxon>Peronosporaceae</taxon>
        <taxon>Phytophthora</taxon>
    </lineage>
</organism>
<evidence type="ECO:0000256" key="3">
    <source>
        <dbReference type="ARBA" id="ARBA00022722"/>
    </source>
</evidence>
<keyword evidence="6" id="KW-0378">Hydrolase</keyword>
<dbReference type="GO" id="GO:0004523">
    <property type="term" value="F:RNA-DNA hybrid ribonuclease activity"/>
    <property type="evidence" value="ECO:0007669"/>
    <property type="project" value="UniProtKB-EC"/>
</dbReference>
<evidence type="ECO:0000256" key="5">
    <source>
        <dbReference type="ARBA" id="ARBA00022759"/>
    </source>
</evidence>
<dbReference type="EC" id="3.1.26.4" evidence="2"/>
<gene>
    <name evidence="8" type="primary">RNH1_5</name>
    <name evidence="8" type="ORF">PHYPSEUDO_014668</name>
</gene>
<dbReference type="GO" id="GO:0043137">
    <property type="term" value="P:DNA replication, removal of RNA primer"/>
    <property type="evidence" value="ECO:0007669"/>
    <property type="project" value="TreeGrafter"/>
</dbReference>
<dbReference type="Pfam" id="PF00075">
    <property type="entry name" value="RNase_H"/>
    <property type="match status" value="1"/>
</dbReference>
<evidence type="ECO:0000313" key="9">
    <source>
        <dbReference type="Proteomes" id="UP000694044"/>
    </source>
</evidence>
<reference evidence="8" key="1">
    <citation type="submission" date="2021-02" db="EMBL/GenBank/DDBJ databases">
        <authorList>
            <person name="Palmer J.M."/>
        </authorList>
    </citation>
    <scope>NUCLEOTIDE SEQUENCE</scope>
    <source>
        <strain evidence="8">SCRP734</strain>
    </source>
</reference>
<dbReference type="PROSITE" id="PS50879">
    <property type="entry name" value="RNASE_H_1"/>
    <property type="match status" value="1"/>
</dbReference>
<accession>A0A8T1W3J7</accession>
<dbReference type="OrthoDB" id="407198at2759"/>